<dbReference type="VEuPathDB" id="FungiDB:AMAG_06484"/>
<organism evidence="10 11">
    <name type="scientific">Allomyces macrogynus (strain ATCC 38327)</name>
    <name type="common">Allomyces javanicus var. macrogynus</name>
    <dbReference type="NCBI Taxonomy" id="578462"/>
    <lineage>
        <taxon>Eukaryota</taxon>
        <taxon>Fungi</taxon>
        <taxon>Fungi incertae sedis</taxon>
        <taxon>Blastocladiomycota</taxon>
        <taxon>Blastocladiomycetes</taxon>
        <taxon>Blastocladiales</taxon>
        <taxon>Blastocladiaceae</taxon>
        <taxon>Allomyces</taxon>
    </lineage>
</organism>
<dbReference type="InterPro" id="IPR017441">
    <property type="entry name" value="Protein_kinase_ATP_BS"/>
</dbReference>
<dbReference type="PROSITE" id="PS51285">
    <property type="entry name" value="AGC_KINASE_CTER"/>
    <property type="match status" value="1"/>
</dbReference>
<evidence type="ECO:0000256" key="2">
    <source>
        <dbReference type="ARBA" id="ARBA00022679"/>
    </source>
</evidence>
<dbReference type="InterPro" id="IPR008271">
    <property type="entry name" value="Ser/Thr_kinase_AS"/>
</dbReference>
<keyword evidence="5 6" id="KW-0067">ATP-binding</keyword>
<evidence type="ECO:0000256" key="5">
    <source>
        <dbReference type="ARBA" id="ARBA00022840"/>
    </source>
</evidence>
<feature type="region of interest" description="Disordered" evidence="7">
    <location>
        <begin position="399"/>
        <end position="423"/>
    </location>
</feature>
<dbReference type="AlphaFoldDB" id="A0A0L0SGN5"/>
<feature type="compositionally biased region" description="Low complexity" evidence="7">
    <location>
        <begin position="459"/>
        <end position="470"/>
    </location>
</feature>
<dbReference type="PROSITE" id="PS00107">
    <property type="entry name" value="PROTEIN_KINASE_ATP"/>
    <property type="match status" value="1"/>
</dbReference>
<evidence type="ECO:0000256" key="1">
    <source>
        <dbReference type="ARBA" id="ARBA00022527"/>
    </source>
</evidence>
<dbReference type="GO" id="GO:0001664">
    <property type="term" value="F:G protein-coupled receptor binding"/>
    <property type="evidence" value="ECO:0007669"/>
    <property type="project" value="TreeGrafter"/>
</dbReference>
<keyword evidence="2" id="KW-0808">Transferase</keyword>
<protein>
    <submittedName>
        <fullName evidence="10">AGC/YANK protein kinase</fullName>
    </submittedName>
</protein>
<keyword evidence="3 6" id="KW-0547">Nucleotide-binding</keyword>
<dbReference type="SMART" id="SM00220">
    <property type="entry name" value="S_TKc"/>
    <property type="match status" value="1"/>
</dbReference>
<dbReference type="SUPFAM" id="SSF56112">
    <property type="entry name" value="Protein kinase-like (PK-like)"/>
    <property type="match status" value="1"/>
</dbReference>
<dbReference type="PANTHER" id="PTHR24355">
    <property type="entry name" value="G PROTEIN-COUPLED RECEPTOR KINASE/RIBOSOMAL PROTEIN S6 KINASE"/>
    <property type="match status" value="1"/>
</dbReference>
<keyword evidence="11" id="KW-1185">Reference proteome</keyword>
<accession>A0A0L0SGN5</accession>
<dbReference type="InterPro" id="IPR000719">
    <property type="entry name" value="Prot_kinase_dom"/>
</dbReference>
<feature type="compositionally biased region" description="Gly residues" evidence="7">
    <location>
        <begin position="512"/>
        <end position="529"/>
    </location>
</feature>
<dbReference type="PROSITE" id="PS00108">
    <property type="entry name" value="PROTEIN_KINASE_ST"/>
    <property type="match status" value="1"/>
</dbReference>
<dbReference type="Pfam" id="PF00069">
    <property type="entry name" value="Pkinase"/>
    <property type="match status" value="1"/>
</dbReference>
<dbReference type="Gene3D" id="1.10.510.10">
    <property type="entry name" value="Transferase(Phosphotransferase) domain 1"/>
    <property type="match status" value="1"/>
</dbReference>
<reference evidence="10 11" key="1">
    <citation type="submission" date="2009-11" db="EMBL/GenBank/DDBJ databases">
        <title>Annotation of Allomyces macrogynus ATCC 38327.</title>
        <authorList>
            <consortium name="The Broad Institute Genome Sequencing Platform"/>
            <person name="Russ C."/>
            <person name="Cuomo C."/>
            <person name="Burger G."/>
            <person name="Gray M.W."/>
            <person name="Holland P.W.H."/>
            <person name="King N."/>
            <person name="Lang F.B.F."/>
            <person name="Roger A.J."/>
            <person name="Ruiz-Trillo I."/>
            <person name="Young S.K."/>
            <person name="Zeng Q."/>
            <person name="Gargeya S."/>
            <person name="Fitzgerald M."/>
            <person name="Haas B."/>
            <person name="Abouelleil A."/>
            <person name="Alvarado L."/>
            <person name="Arachchi H.M."/>
            <person name="Berlin A."/>
            <person name="Chapman S.B."/>
            <person name="Gearin G."/>
            <person name="Goldberg J."/>
            <person name="Griggs A."/>
            <person name="Gujja S."/>
            <person name="Hansen M."/>
            <person name="Heiman D."/>
            <person name="Howarth C."/>
            <person name="Larimer J."/>
            <person name="Lui A."/>
            <person name="MacDonald P.J.P."/>
            <person name="McCowen C."/>
            <person name="Montmayeur A."/>
            <person name="Murphy C."/>
            <person name="Neiman D."/>
            <person name="Pearson M."/>
            <person name="Priest M."/>
            <person name="Roberts A."/>
            <person name="Saif S."/>
            <person name="Shea T."/>
            <person name="Sisk P."/>
            <person name="Stolte C."/>
            <person name="Sykes S."/>
            <person name="Wortman J."/>
            <person name="Nusbaum C."/>
            <person name="Birren B."/>
        </authorList>
    </citation>
    <scope>NUCLEOTIDE SEQUENCE [LARGE SCALE GENOMIC DNA]</scope>
    <source>
        <strain evidence="10 11">ATCC 38327</strain>
    </source>
</reference>
<dbReference type="Proteomes" id="UP000054350">
    <property type="component" value="Unassembled WGS sequence"/>
</dbReference>
<dbReference type="EMBL" id="GG745338">
    <property type="protein sequence ID" value="KNE61678.1"/>
    <property type="molecule type" value="Genomic_DNA"/>
</dbReference>
<evidence type="ECO:0000256" key="6">
    <source>
        <dbReference type="PROSITE-ProRule" id="PRU10141"/>
    </source>
</evidence>
<dbReference type="STRING" id="578462.A0A0L0SGN5"/>
<dbReference type="GO" id="GO:0007186">
    <property type="term" value="P:G protein-coupled receptor signaling pathway"/>
    <property type="evidence" value="ECO:0007669"/>
    <property type="project" value="TreeGrafter"/>
</dbReference>
<feature type="binding site" evidence="6">
    <location>
        <position position="50"/>
    </location>
    <ligand>
        <name>ATP</name>
        <dbReference type="ChEBI" id="CHEBI:30616"/>
    </ligand>
</feature>
<dbReference type="GO" id="GO:0005524">
    <property type="term" value="F:ATP binding"/>
    <property type="evidence" value="ECO:0007669"/>
    <property type="project" value="UniProtKB-UniRule"/>
</dbReference>
<keyword evidence="4 10" id="KW-0418">Kinase</keyword>
<evidence type="ECO:0000256" key="7">
    <source>
        <dbReference type="SAM" id="MobiDB-lite"/>
    </source>
</evidence>
<dbReference type="InterPro" id="IPR000961">
    <property type="entry name" value="AGC-kinase_C"/>
</dbReference>
<feature type="compositionally biased region" description="Polar residues" evidence="7">
    <location>
        <begin position="472"/>
        <end position="490"/>
    </location>
</feature>
<dbReference type="GO" id="GO:0004703">
    <property type="term" value="F:G protein-coupled receptor kinase activity"/>
    <property type="evidence" value="ECO:0007669"/>
    <property type="project" value="TreeGrafter"/>
</dbReference>
<feature type="region of interest" description="Disordered" evidence="7">
    <location>
        <begin position="459"/>
        <end position="544"/>
    </location>
</feature>
<feature type="domain" description="Protein kinase" evidence="8">
    <location>
        <begin position="20"/>
        <end position="277"/>
    </location>
</feature>
<name>A0A0L0SGN5_ALLM3</name>
<evidence type="ECO:0000259" key="9">
    <source>
        <dbReference type="PROSITE" id="PS51285"/>
    </source>
</evidence>
<evidence type="ECO:0000313" key="10">
    <source>
        <dbReference type="EMBL" id="KNE61678.1"/>
    </source>
</evidence>
<sequence>MGGQWSEPVDLNGPVELRHFHIGRVIGKGAFGKVRIIERRGPDKTTYALKYMSKEHIIKQRAYRNIIRERQLLEKVFHPFIVNLCFAWQDDLYLYMAFDLMLGGDLRFHLGRHDRLPEAVVAFYAAEVSSALIYLHSRKVIHRDVKPDNLLLDLQGHVHITDFNCACYLEDGKAIISETGTQGYMAPEVYTDVGYRESVDWWSLGVTLYELLHGERPFVANSIEELARLVKTEPVTWNCDTSPEMREFVMGLLTRSTSRRLGCGRHGPLAVRNHALFDKYGYDWDRLVAKELEPPFAPDPTASNFDARFELEELLLEEEAPLVAQRRAHRKSRRPSPAGSGAGDGTASPPNPMARELAVLESEFHMFDYLIFERYTGIVDPFKASVGDPPDWVKCVDPPKPAPAVEDESAPATPEPVVAVPPPLPRRARAASASMRRVASTTSALRDVVVGLLHRGSNASGSLNGSAAGSPIGSNAGSTRSSSLITTPPSSWLAPPRRAVHRAPNGGAVVSGLGGGGGSGAGGGGGGGIAAQSPPQQPQVAPAM</sequence>
<dbReference type="Gene3D" id="3.30.200.20">
    <property type="entry name" value="Phosphorylase Kinase, domain 1"/>
    <property type="match status" value="1"/>
</dbReference>
<dbReference type="PROSITE" id="PS50011">
    <property type="entry name" value="PROTEIN_KINASE_DOM"/>
    <property type="match status" value="1"/>
</dbReference>
<dbReference type="GO" id="GO:0009966">
    <property type="term" value="P:regulation of signal transduction"/>
    <property type="evidence" value="ECO:0007669"/>
    <property type="project" value="TreeGrafter"/>
</dbReference>
<dbReference type="PANTHER" id="PTHR24355:SF30">
    <property type="entry name" value="SERINE_THREONINE-PROTEIN KINASE 32B ISOFORM X1"/>
    <property type="match status" value="1"/>
</dbReference>
<gene>
    <name evidence="10" type="ORF">AMAG_06484</name>
</gene>
<reference evidence="10 11" key="2">
    <citation type="submission" date="2009-11" db="EMBL/GenBank/DDBJ databases">
        <title>The Genome Sequence of Allomyces macrogynus strain ATCC 38327.</title>
        <authorList>
            <consortium name="The Broad Institute Genome Sequencing Platform"/>
            <person name="Russ C."/>
            <person name="Cuomo C."/>
            <person name="Shea T."/>
            <person name="Young S.K."/>
            <person name="Zeng Q."/>
            <person name="Koehrsen M."/>
            <person name="Haas B."/>
            <person name="Borodovsky M."/>
            <person name="Guigo R."/>
            <person name="Alvarado L."/>
            <person name="Berlin A."/>
            <person name="Borenstein D."/>
            <person name="Chen Z."/>
            <person name="Engels R."/>
            <person name="Freedman E."/>
            <person name="Gellesch M."/>
            <person name="Goldberg J."/>
            <person name="Griggs A."/>
            <person name="Gujja S."/>
            <person name="Heiman D."/>
            <person name="Hepburn T."/>
            <person name="Howarth C."/>
            <person name="Jen D."/>
            <person name="Larson L."/>
            <person name="Lewis B."/>
            <person name="Mehta T."/>
            <person name="Park D."/>
            <person name="Pearson M."/>
            <person name="Roberts A."/>
            <person name="Saif S."/>
            <person name="Shenoy N."/>
            <person name="Sisk P."/>
            <person name="Stolte C."/>
            <person name="Sykes S."/>
            <person name="Walk T."/>
            <person name="White J."/>
            <person name="Yandava C."/>
            <person name="Burger G."/>
            <person name="Gray M.W."/>
            <person name="Holland P.W.H."/>
            <person name="King N."/>
            <person name="Lang F.B.F."/>
            <person name="Roger A.J."/>
            <person name="Ruiz-Trillo I."/>
            <person name="Lander E."/>
            <person name="Nusbaum C."/>
        </authorList>
    </citation>
    <scope>NUCLEOTIDE SEQUENCE [LARGE SCALE GENOMIC DNA]</scope>
    <source>
        <strain evidence="10 11">ATCC 38327</strain>
    </source>
</reference>
<keyword evidence="1" id="KW-0723">Serine/threonine-protein kinase</keyword>
<evidence type="ECO:0000259" key="8">
    <source>
        <dbReference type="PROSITE" id="PS50011"/>
    </source>
</evidence>
<evidence type="ECO:0000313" key="11">
    <source>
        <dbReference type="Proteomes" id="UP000054350"/>
    </source>
</evidence>
<evidence type="ECO:0000256" key="3">
    <source>
        <dbReference type="ARBA" id="ARBA00022741"/>
    </source>
</evidence>
<evidence type="ECO:0000256" key="4">
    <source>
        <dbReference type="ARBA" id="ARBA00022777"/>
    </source>
</evidence>
<dbReference type="OrthoDB" id="354826at2759"/>
<proteinExistence type="predicted"/>
<feature type="region of interest" description="Disordered" evidence="7">
    <location>
        <begin position="323"/>
        <end position="352"/>
    </location>
</feature>
<feature type="compositionally biased region" description="Low complexity" evidence="7">
    <location>
        <begin position="530"/>
        <end position="544"/>
    </location>
</feature>
<feature type="domain" description="AGC-kinase C-terminal" evidence="9">
    <location>
        <begin position="280"/>
        <end position="379"/>
    </location>
</feature>
<dbReference type="InterPro" id="IPR011009">
    <property type="entry name" value="Kinase-like_dom_sf"/>
</dbReference>
<dbReference type="eggNOG" id="KOG0598">
    <property type="taxonomic scope" value="Eukaryota"/>
</dbReference>